<keyword evidence="3" id="KW-1185">Reference proteome</keyword>
<feature type="compositionally biased region" description="Basic and acidic residues" evidence="1">
    <location>
        <begin position="8"/>
        <end position="18"/>
    </location>
</feature>
<reference evidence="3" key="1">
    <citation type="journal article" date="2019" name="Int. J. Syst. Evol. Microbiol.">
        <title>The Global Catalogue of Microorganisms (GCM) 10K type strain sequencing project: providing services to taxonomists for standard genome sequencing and annotation.</title>
        <authorList>
            <consortium name="The Broad Institute Genomics Platform"/>
            <consortium name="The Broad Institute Genome Sequencing Center for Infectious Disease"/>
            <person name="Wu L."/>
            <person name="Ma J."/>
        </authorList>
    </citation>
    <scope>NUCLEOTIDE SEQUENCE [LARGE SCALE GENOMIC DNA]</scope>
    <source>
        <strain evidence="3">CGMCC 1.15419</strain>
    </source>
</reference>
<sequence>MHRQFWQDVEKDIGDRDPTCTGQPTAAGGSRKEPHCTDEEVNGGKSASEQECQKQHPFQRARKSAVPRRGGMVLSLKPSCAGPKPLTAWVRHTG</sequence>
<gene>
    <name evidence="2" type="ORF">GCM10011402_31230</name>
</gene>
<feature type="compositionally biased region" description="Basic residues" evidence="1">
    <location>
        <begin position="57"/>
        <end position="66"/>
    </location>
</feature>
<dbReference type="EMBL" id="BMIV01000014">
    <property type="protein sequence ID" value="GGF76224.1"/>
    <property type="molecule type" value="Genomic_DNA"/>
</dbReference>
<feature type="region of interest" description="Disordered" evidence="1">
    <location>
        <begin position="1"/>
        <end position="69"/>
    </location>
</feature>
<accession>A0ABQ1VME6</accession>
<evidence type="ECO:0000256" key="1">
    <source>
        <dbReference type="SAM" id="MobiDB-lite"/>
    </source>
</evidence>
<organism evidence="2 3">
    <name type="scientific">Paracoccus acridae</name>
    <dbReference type="NCBI Taxonomy" id="1795310"/>
    <lineage>
        <taxon>Bacteria</taxon>
        <taxon>Pseudomonadati</taxon>
        <taxon>Pseudomonadota</taxon>
        <taxon>Alphaproteobacteria</taxon>
        <taxon>Rhodobacterales</taxon>
        <taxon>Paracoccaceae</taxon>
        <taxon>Paracoccus</taxon>
    </lineage>
</organism>
<dbReference type="Proteomes" id="UP000640509">
    <property type="component" value="Unassembled WGS sequence"/>
</dbReference>
<comment type="caution">
    <text evidence="2">The sequence shown here is derived from an EMBL/GenBank/DDBJ whole genome shotgun (WGS) entry which is preliminary data.</text>
</comment>
<evidence type="ECO:0000313" key="3">
    <source>
        <dbReference type="Proteomes" id="UP000640509"/>
    </source>
</evidence>
<protein>
    <submittedName>
        <fullName evidence="2">Uncharacterized protein</fullName>
    </submittedName>
</protein>
<proteinExistence type="predicted"/>
<name>A0ABQ1VME6_9RHOB</name>
<evidence type="ECO:0000313" key="2">
    <source>
        <dbReference type="EMBL" id="GGF76224.1"/>
    </source>
</evidence>